<protein>
    <submittedName>
        <fullName evidence="7">MFS transporter</fullName>
    </submittedName>
</protein>
<dbReference type="PRINTS" id="PR01036">
    <property type="entry name" value="TCRTETB"/>
</dbReference>
<dbReference type="AlphaFoldDB" id="A0A2A9DT43"/>
<feature type="transmembrane region" description="Helical" evidence="5">
    <location>
        <begin position="362"/>
        <end position="380"/>
    </location>
</feature>
<dbReference type="SUPFAM" id="SSF103473">
    <property type="entry name" value="MFS general substrate transporter"/>
    <property type="match status" value="1"/>
</dbReference>
<gene>
    <name evidence="7" type="ORF">ATJ78_0038</name>
</gene>
<dbReference type="GO" id="GO:0022857">
    <property type="term" value="F:transmembrane transporter activity"/>
    <property type="evidence" value="ECO:0007669"/>
    <property type="project" value="InterPro"/>
</dbReference>
<feature type="transmembrane region" description="Helical" evidence="5">
    <location>
        <begin position="177"/>
        <end position="196"/>
    </location>
</feature>
<dbReference type="Proteomes" id="UP000221369">
    <property type="component" value="Unassembled WGS sequence"/>
</dbReference>
<dbReference type="InterPro" id="IPR011701">
    <property type="entry name" value="MFS"/>
</dbReference>
<feature type="transmembrane region" description="Helical" evidence="5">
    <location>
        <begin position="430"/>
        <end position="453"/>
    </location>
</feature>
<feature type="transmembrane region" description="Helical" evidence="5">
    <location>
        <begin position="115"/>
        <end position="137"/>
    </location>
</feature>
<dbReference type="PROSITE" id="PS50850">
    <property type="entry name" value="MFS"/>
    <property type="match status" value="1"/>
</dbReference>
<dbReference type="InterPro" id="IPR020846">
    <property type="entry name" value="MFS_dom"/>
</dbReference>
<organism evidence="7 8">
    <name type="scientific">Paramicrobacterium agarici</name>
    <dbReference type="NCBI Taxonomy" id="630514"/>
    <lineage>
        <taxon>Bacteria</taxon>
        <taxon>Bacillati</taxon>
        <taxon>Actinomycetota</taxon>
        <taxon>Actinomycetes</taxon>
        <taxon>Micrococcales</taxon>
        <taxon>Microbacteriaceae</taxon>
        <taxon>Paramicrobacterium</taxon>
    </lineage>
</organism>
<evidence type="ECO:0000256" key="2">
    <source>
        <dbReference type="ARBA" id="ARBA00022692"/>
    </source>
</evidence>
<feature type="transmembrane region" description="Helical" evidence="5">
    <location>
        <begin position="240"/>
        <end position="258"/>
    </location>
</feature>
<evidence type="ECO:0000313" key="8">
    <source>
        <dbReference type="Proteomes" id="UP000221369"/>
    </source>
</evidence>
<feature type="transmembrane region" description="Helical" evidence="5">
    <location>
        <begin position="91"/>
        <end position="109"/>
    </location>
</feature>
<feature type="transmembrane region" description="Helical" evidence="5">
    <location>
        <begin position="149"/>
        <end position="171"/>
    </location>
</feature>
<proteinExistence type="predicted"/>
<evidence type="ECO:0000256" key="5">
    <source>
        <dbReference type="SAM" id="Phobius"/>
    </source>
</evidence>
<evidence type="ECO:0000256" key="3">
    <source>
        <dbReference type="ARBA" id="ARBA00022989"/>
    </source>
</evidence>
<evidence type="ECO:0000313" key="7">
    <source>
        <dbReference type="EMBL" id="PFG29142.1"/>
    </source>
</evidence>
<feature type="transmembrane region" description="Helical" evidence="5">
    <location>
        <begin position="335"/>
        <end position="356"/>
    </location>
</feature>
<dbReference type="InterPro" id="IPR036259">
    <property type="entry name" value="MFS_trans_sf"/>
</dbReference>
<feature type="transmembrane region" description="Helical" evidence="5">
    <location>
        <begin position="270"/>
        <end position="293"/>
    </location>
</feature>
<sequence length="466" mass="47231">MVVSDEGISAESREATGILKRRYRWVTTGTVALVFFSAFESLAVTTVMPVVSADLDGEALYALAFAGPLATGIGGMVAAGTWADRRGPVPPLYTAVAAFVVGLLVAGLAETMEIFVAGRLLQGFGGGGLTVALYVVVARVFPGDLHPKVFAAFAAAWVVPSIVGPFIAGLVAETLSWHWVCLGVVALVAIALAMIVPALRSLERPTADAVPFPGARVMFAAVAALGVLGLSLLGRAPGGGWLLAVAFGVVALAAASRLMPRGVLRSSRGLPAVIALRGLVSAAFIGAEVYVPYLLTREYHFSPSIAGLALTLAALSWSGASAVQGRLGHRVASVVFVRVGALLVVASTASACLTAALHLSPVVLIVGWGVAGAGMGLVYPRTSIMMLEYSTEREQGFNSSALSIADSLGGSLALAVTGIVFASIGSGQGAFAAVFALTVLLAAAASGAAPRVAASAPSGQLTRDVH</sequence>
<dbReference type="PANTHER" id="PTHR23501">
    <property type="entry name" value="MAJOR FACILITATOR SUPERFAMILY"/>
    <property type="match status" value="1"/>
</dbReference>
<feature type="domain" description="Major facilitator superfamily (MFS) profile" evidence="6">
    <location>
        <begin position="26"/>
        <end position="453"/>
    </location>
</feature>
<dbReference type="PANTHER" id="PTHR23501:SF154">
    <property type="entry name" value="MULTIDRUG-EFFLUX TRANSPORTER RV1634-RELATED"/>
    <property type="match status" value="1"/>
</dbReference>
<keyword evidence="3 5" id="KW-1133">Transmembrane helix</keyword>
<feature type="transmembrane region" description="Helical" evidence="5">
    <location>
        <begin position="217"/>
        <end position="234"/>
    </location>
</feature>
<evidence type="ECO:0000256" key="1">
    <source>
        <dbReference type="ARBA" id="ARBA00004651"/>
    </source>
</evidence>
<keyword evidence="4 5" id="KW-0472">Membrane</keyword>
<evidence type="ECO:0000259" key="6">
    <source>
        <dbReference type="PROSITE" id="PS50850"/>
    </source>
</evidence>
<name>A0A2A9DT43_9MICO</name>
<evidence type="ECO:0000256" key="4">
    <source>
        <dbReference type="ARBA" id="ARBA00023136"/>
    </source>
</evidence>
<feature type="transmembrane region" description="Helical" evidence="5">
    <location>
        <begin position="59"/>
        <end position="79"/>
    </location>
</feature>
<dbReference type="GO" id="GO:0005886">
    <property type="term" value="C:plasma membrane"/>
    <property type="evidence" value="ECO:0007669"/>
    <property type="project" value="UniProtKB-SubCell"/>
</dbReference>
<reference evidence="7 8" key="1">
    <citation type="submission" date="2017-10" db="EMBL/GenBank/DDBJ databases">
        <title>Sequencing the genomes of 1000 actinobacteria strains.</title>
        <authorList>
            <person name="Klenk H.-P."/>
        </authorList>
    </citation>
    <scope>NUCLEOTIDE SEQUENCE [LARGE SCALE GENOMIC DNA]</scope>
    <source>
        <strain evidence="7 8">DSM 21798</strain>
    </source>
</reference>
<accession>A0A2A9DT43</accession>
<comment type="caution">
    <text evidence="7">The sequence shown here is derived from an EMBL/GenBank/DDBJ whole genome shotgun (WGS) entry which is preliminary data.</text>
</comment>
<comment type="subcellular location">
    <subcellularLocation>
        <location evidence="1">Cell membrane</location>
        <topology evidence="1">Multi-pass membrane protein</topology>
    </subcellularLocation>
</comment>
<dbReference type="EMBL" id="PDJE01000001">
    <property type="protein sequence ID" value="PFG29142.1"/>
    <property type="molecule type" value="Genomic_DNA"/>
</dbReference>
<keyword evidence="2 5" id="KW-0812">Transmembrane</keyword>
<dbReference type="Gene3D" id="1.20.1720.10">
    <property type="entry name" value="Multidrug resistance protein D"/>
    <property type="match status" value="1"/>
</dbReference>
<keyword evidence="8" id="KW-1185">Reference proteome</keyword>
<feature type="transmembrane region" description="Helical" evidence="5">
    <location>
        <begin position="23"/>
        <end position="39"/>
    </location>
</feature>
<dbReference type="Gene3D" id="1.20.1250.20">
    <property type="entry name" value="MFS general substrate transporter like domains"/>
    <property type="match status" value="1"/>
</dbReference>
<feature type="transmembrane region" description="Helical" evidence="5">
    <location>
        <begin position="305"/>
        <end position="323"/>
    </location>
</feature>
<dbReference type="Pfam" id="PF07690">
    <property type="entry name" value="MFS_1"/>
    <property type="match status" value="1"/>
</dbReference>
<feature type="transmembrane region" description="Helical" evidence="5">
    <location>
        <begin position="401"/>
        <end position="424"/>
    </location>
</feature>